<dbReference type="GO" id="GO:0016787">
    <property type="term" value="F:hydrolase activity"/>
    <property type="evidence" value="ECO:0007669"/>
    <property type="project" value="UniProtKB-KW"/>
</dbReference>
<accession>A0A1G7H9G6</accession>
<dbReference type="InterPro" id="IPR000073">
    <property type="entry name" value="AB_hydrolase_1"/>
</dbReference>
<dbReference type="Gene3D" id="3.40.50.1820">
    <property type="entry name" value="alpha/beta hydrolase"/>
    <property type="match status" value="1"/>
</dbReference>
<dbReference type="EMBL" id="FNBT01000001">
    <property type="protein sequence ID" value="SDE97072.1"/>
    <property type="molecule type" value="Genomic_DNA"/>
</dbReference>
<dbReference type="OrthoDB" id="9773549at2"/>
<gene>
    <name evidence="2" type="ORF">SAMN05660662_0458</name>
</gene>
<dbReference type="STRING" id="1550231.SAMN05660662_0458"/>
<dbReference type="Proteomes" id="UP000199406">
    <property type="component" value="Unassembled WGS sequence"/>
</dbReference>
<evidence type="ECO:0000313" key="2">
    <source>
        <dbReference type="EMBL" id="SDE97072.1"/>
    </source>
</evidence>
<keyword evidence="2" id="KW-0378">Hydrolase</keyword>
<evidence type="ECO:0000313" key="3">
    <source>
        <dbReference type="Proteomes" id="UP000199406"/>
    </source>
</evidence>
<dbReference type="Pfam" id="PF12697">
    <property type="entry name" value="Abhydrolase_6"/>
    <property type="match status" value="1"/>
</dbReference>
<sequence length="223" mass="23636">MDSVTGTAESAGGAERLILVHGATSGPWVFDQWPVAFPGYDVRAPDLQEGLDVAQARMSDYVDRVLVAAAGRPSVVCGWSMGGLVALMAAQQSPLEAVVVLEPSLPLELSGGDALRALRSGTYDAESAYGPLPPGTRCRPESLRALDERKRGISVPSVTCPVLVVAGRSGHPQGRMVARHYGADLLEFSDLEHSDLVVDPGVLAGVASWLREPPPFPEWGSRR</sequence>
<protein>
    <submittedName>
        <fullName evidence="2">Alpha/beta hydrolase family protein</fullName>
    </submittedName>
</protein>
<dbReference type="InterPro" id="IPR029058">
    <property type="entry name" value="AB_hydrolase_fold"/>
</dbReference>
<dbReference type="SUPFAM" id="SSF53474">
    <property type="entry name" value="alpha/beta-Hydrolases"/>
    <property type="match status" value="1"/>
</dbReference>
<keyword evidence="3" id="KW-1185">Reference proteome</keyword>
<name>A0A1G7H9G6_9ACTN</name>
<proteinExistence type="predicted"/>
<organism evidence="2 3">
    <name type="scientific">Blastococcus aurantiacus</name>
    <dbReference type="NCBI Taxonomy" id="1550231"/>
    <lineage>
        <taxon>Bacteria</taxon>
        <taxon>Bacillati</taxon>
        <taxon>Actinomycetota</taxon>
        <taxon>Actinomycetes</taxon>
        <taxon>Geodermatophilales</taxon>
        <taxon>Geodermatophilaceae</taxon>
        <taxon>Blastococcus</taxon>
    </lineage>
</organism>
<dbReference type="AlphaFoldDB" id="A0A1G7H9G6"/>
<feature type="domain" description="AB hydrolase-1" evidence="1">
    <location>
        <begin position="17"/>
        <end position="132"/>
    </location>
</feature>
<evidence type="ECO:0000259" key="1">
    <source>
        <dbReference type="Pfam" id="PF12697"/>
    </source>
</evidence>
<reference evidence="3" key="1">
    <citation type="submission" date="2016-10" db="EMBL/GenBank/DDBJ databases">
        <authorList>
            <person name="Varghese N."/>
            <person name="Submissions S."/>
        </authorList>
    </citation>
    <scope>NUCLEOTIDE SEQUENCE [LARGE SCALE GENOMIC DNA]</scope>
    <source>
        <strain evidence="3">DSM 44268</strain>
    </source>
</reference>